<evidence type="ECO:0000256" key="1">
    <source>
        <dbReference type="ARBA" id="ARBA00022730"/>
    </source>
</evidence>
<name>A0A1B7LG89_9FIRM</name>
<feature type="non-terminal residue" evidence="7">
    <location>
        <position position="205"/>
    </location>
</feature>
<dbReference type="Pfam" id="PF01386">
    <property type="entry name" value="Ribosomal_L25p"/>
    <property type="match status" value="1"/>
</dbReference>
<dbReference type="InterPro" id="IPR020056">
    <property type="entry name" value="Rbsml_bL25/Gln-tRNA_synth_N"/>
</dbReference>
<evidence type="ECO:0000313" key="8">
    <source>
        <dbReference type="Proteomes" id="UP000078532"/>
    </source>
</evidence>
<dbReference type="OrthoDB" id="9790002at2"/>
<dbReference type="Gene3D" id="2.170.120.20">
    <property type="entry name" value="Ribosomal protein L25, beta domain"/>
    <property type="match status" value="1"/>
</dbReference>
<gene>
    <name evidence="7" type="ORF">A6M21_17425</name>
</gene>
<dbReference type="SUPFAM" id="SSF50715">
    <property type="entry name" value="Ribosomal protein L25-like"/>
    <property type="match status" value="1"/>
</dbReference>
<feature type="domain" description="Large ribosomal subunit protein bL25 beta" evidence="6">
    <location>
        <begin position="102"/>
        <end position="184"/>
    </location>
</feature>
<keyword evidence="1" id="KW-0699">rRNA-binding</keyword>
<dbReference type="GO" id="GO:0022625">
    <property type="term" value="C:cytosolic large ribosomal subunit"/>
    <property type="evidence" value="ECO:0007669"/>
    <property type="project" value="TreeGrafter"/>
</dbReference>
<keyword evidence="2" id="KW-0694">RNA-binding</keyword>
<evidence type="ECO:0000256" key="3">
    <source>
        <dbReference type="ARBA" id="ARBA00022980"/>
    </source>
</evidence>
<dbReference type="Gene3D" id="2.40.240.10">
    <property type="entry name" value="Ribosomal Protein L25, Chain P"/>
    <property type="match status" value="1"/>
</dbReference>
<dbReference type="CDD" id="cd00495">
    <property type="entry name" value="Ribosomal_L25_TL5_CTC"/>
    <property type="match status" value="1"/>
</dbReference>
<dbReference type="PANTHER" id="PTHR33284:SF1">
    <property type="entry name" value="RIBOSOMAL PROTEIN L25_GLN-TRNA SYNTHETASE, ANTI-CODON-BINDING DOMAIN-CONTAINING PROTEIN"/>
    <property type="match status" value="1"/>
</dbReference>
<dbReference type="InterPro" id="IPR029751">
    <property type="entry name" value="Ribosomal_L25_dom"/>
</dbReference>
<dbReference type="PANTHER" id="PTHR33284">
    <property type="entry name" value="RIBOSOMAL PROTEIN L25/GLN-TRNA SYNTHETASE, ANTI-CODON-BINDING DOMAIN-CONTAINING PROTEIN"/>
    <property type="match status" value="1"/>
</dbReference>
<dbReference type="GO" id="GO:0003735">
    <property type="term" value="F:structural constituent of ribosome"/>
    <property type="evidence" value="ECO:0007669"/>
    <property type="project" value="InterPro"/>
</dbReference>
<dbReference type="InterPro" id="IPR001021">
    <property type="entry name" value="Ribosomal_bL25_long"/>
</dbReference>
<keyword evidence="3 7" id="KW-0689">Ribosomal protein</keyword>
<dbReference type="HAMAP" id="MF_01334">
    <property type="entry name" value="Ribosomal_bL25_CTC"/>
    <property type="match status" value="1"/>
</dbReference>
<keyword evidence="4" id="KW-0687">Ribonucleoprotein</keyword>
<dbReference type="GO" id="GO:0006412">
    <property type="term" value="P:translation"/>
    <property type="evidence" value="ECO:0007669"/>
    <property type="project" value="InterPro"/>
</dbReference>
<dbReference type="NCBIfam" id="TIGR00731">
    <property type="entry name" value="bL25_bact_ctc"/>
    <property type="match status" value="1"/>
</dbReference>
<evidence type="ECO:0000259" key="6">
    <source>
        <dbReference type="Pfam" id="PF14693"/>
    </source>
</evidence>
<dbReference type="STRING" id="1838280.A6M21_17425"/>
<evidence type="ECO:0000256" key="2">
    <source>
        <dbReference type="ARBA" id="ARBA00022884"/>
    </source>
</evidence>
<accession>A0A1B7LG89</accession>
<organism evidence="7 8">
    <name type="scientific">Desulfotomaculum copahuensis</name>
    <dbReference type="NCBI Taxonomy" id="1838280"/>
    <lineage>
        <taxon>Bacteria</taxon>
        <taxon>Bacillati</taxon>
        <taxon>Bacillota</taxon>
        <taxon>Clostridia</taxon>
        <taxon>Eubacteriales</taxon>
        <taxon>Desulfotomaculaceae</taxon>
        <taxon>Desulfotomaculum</taxon>
    </lineage>
</organism>
<dbReference type="AlphaFoldDB" id="A0A1B7LG89"/>
<dbReference type="Proteomes" id="UP000078532">
    <property type="component" value="Unassembled WGS sequence"/>
</dbReference>
<dbReference type="Pfam" id="PF14693">
    <property type="entry name" value="Ribosomal_TL5_C"/>
    <property type="match status" value="1"/>
</dbReference>
<dbReference type="InterPro" id="IPR011035">
    <property type="entry name" value="Ribosomal_bL25/Gln-tRNA_synth"/>
</dbReference>
<dbReference type="GO" id="GO:0008097">
    <property type="term" value="F:5S rRNA binding"/>
    <property type="evidence" value="ECO:0007669"/>
    <property type="project" value="InterPro"/>
</dbReference>
<comment type="caution">
    <text evidence="7">The sequence shown here is derived from an EMBL/GenBank/DDBJ whole genome shotgun (WGS) entry which is preliminary data.</text>
</comment>
<reference evidence="7 8" key="1">
    <citation type="submission" date="2016-04" db="EMBL/GenBank/DDBJ databases">
        <authorList>
            <person name="Evans L.H."/>
            <person name="Alamgir A."/>
            <person name="Owens N."/>
            <person name="Weber N.D."/>
            <person name="Virtaneva K."/>
            <person name="Barbian K."/>
            <person name="Babar A."/>
            <person name="Rosenke K."/>
        </authorList>
    </citation>
    <scope>NUCLEOTIDE SEQUENCE [LARGE SCALE GENOMIC DNA]</scope>
    <source>
        <strain evidence="7 8">LMa1</strain>
    </source>
</reference>
<feature type="domain" description="Large ribosomal subunit protein bL25 L25" evidence="5">
    <location>
        <begin position="6"/>
        <end position="94"/>
    </location>
</feature>
<proteinExistence type="inferred from homology"/>
<dbReference type="InterPro" id="IPR020930">
    <property type="entry name" value="Ribosomal_uL5_bac-type"/>
</dbReference>
<keyword evidence="8" id="KW-1185">Reference proteome</keyword>
<sequence length="205" mass="21704">MAQAVLQAELRTGRGRSCRNKLAAQGRVPAVVYSKHIGSLAVETELRRLEAILNSETGRNTLINLQVGGSGNYQVLIKEMQTDPVRQMLLHVDFQQISLKEKIHTTVPLHLTGEPAGVVQGGILQQSLRELEISCLPTDIPETVTVDVAALNMGDAITVADIAAPPGVTVLTGGETVVASVLAPVLEKEPAAEPAAEEAPPAEEP</sequence>
<dbReference type="RefSeq" id="WP_066667232.1">
    <property type="nucleotide sequence ID" value="NZ_LYVF01000091.1"/>
</dbReference>
<protein>
    <submittedName>
        <fullName evidence="7">50S ribosomal protein L25/general stress protein Ctc</fullName>
    </submittedName>
</protein>
<evidence type="ECO:0000313" key="7">
    <source>
        <dbReference type="EMBL" id="OAT84931.1"/>
    </source>
</evidence>
<dbReference type="InterPro" id="IPR020057">
    <property type="entry name" value="Ribosomal_bL25_b-dom"/>
</dbReference>
<evidence type="ECO:0000256" key="4">
    <source>
        <dbReference type="ARBA" id="ARBA00023274"/>
    </source>
</evidence>
<evidence type="ECO:0000259" key="5">
    <source>
        <dbReference type="Pfam" id="PF01386"/>
    </source>
</evidence>
<dbReference type="EMBL" id="LYVF01000091">
    <property type="protein sequence ID" value="OAT84931.1"/>
    <property type="molecule type" value="Genomic_DNA"/>
</dbReference>
<dbReference type="NCBIfam" id="NF004133">
    <property type="entry name" value="PRK05618.2-4"/>
    <property type="match status" value="1"/>
</dbReference>
<dbReference type="InterPro" id="IPR037121">
    <property type="entry name" value="Ribosomal_bL25_C"/>
</dbReference>